<dbReference type="InterPro" id="IPR011006">
    <property type="entry name" value="CheY-like_superfamily"/>
</dbReference>
<dbReference type="Pfam" id="PF08447">
    <property type="entry name" value="PAS_3"/>
    <property type="match status" value="1"/>
</dbReference>
<dbReference type="STRING" id="393003.SAMN05660461_1248"/>
<dbReference type="PROSITE" id="PS50109">
    <property type="entry name" value="HIS_KIN"/>
    <property type="match status" value="1"/>
</dbReference>
<gene>
    <name evidence="10" type="ORF">SAMN05660461_1248</name>
</gene>
<dbReference type="InterPro" id="IPR000700">
    <property type="entry name" value="PAS-assoc_C"/>
</dbReference>
<dbReference type="Gene3D" id="3.30.450.20">
    <property type="entry name" value="PAS domain"/>
    <property type="match status" value="2"/>
</dbReference>
<dbReference type="InterPro" id="IPR000014">
    <property type="entry name" value="PAS"/>
</dbReference>
<dbReference type="SMART" id="SM00448">
    <property type="entry name" value="REC"/>
    <property type="match status" value="1"/>
</dbReference>
<dbReference type="SMART" id="SM00086">
    <property type="entry name" value="PAC"/>
    <property type="match status" value="1"/>
</dbReference>
<evidence type="ECO:0000256" key="1">
    <source>
        <dbReference type="ARBA" id="ARBA00000085"/>
    </source>
</evidence>
<evidence type="ECO:0000256" key="4">
    <source>
        <dbReference type="ARBA" id="ARBA00022679"/>
    </source>
</evidence>
<reference evidence="10 11" key="1">
    <citation type="submission" date="2017-02" db="EMBL/GenBank/DDBJ databases">
        <authorList>
            <person name="Peterson S.W."/>
        </authorList>
    </citation>
    <scope>NUCLEOTIDE SEQUENCE [LARGE SCALE GENOMIC DNA]</scope>
    <source>
        <strain evidence="10 11">DSM 18108</strain>
    </source>
</reference>
<dbReference type="SMART" id="SM00387">
    <property type="entry name" value="HATPase_c"/>
    <property type="match status" value="1"/>
</dbReference>
<evidence type="ECO:0000256" key="5">
    <source>
        <dbReference type="ARBA" id="ARBA00022777"/>
    </source>
</evidence>
<feature type="domain" description="Response regulatory" evidence="8">
    <location>
        <begin position="683"/>
        <end position="797"/>
    </location>
</feature>
<dbReference type="AlphaFoldDB" id="A0A1T5NDX7"/>
<evidence type="ECO:0000313" key="11">
    <source>
        <dbReference type="Proteomes" id="UP000190166"/>
    </source>
</evidence>
<dbReference type="Gene3D" id="2.10.70.100">
    <property type="match status" value="1"/>
</dbReference>
<feature type="domain" description="PAC" evidence="9">
    <location>
        <begin position="371"/>
        <end position="423"/>
    </location>
</feature>
<dbReference type="PRINTS" id="PR00344">
    <property type="entry name" value="BCTRLSENSOR"/>
</dbReference>
<dbReference type="InterPro" id="IPR036890">
    <property type="entry name" value="HATPase_C_sf"/>
</dbReference>
<dbReference type="SMART" id="SM00388">
    <property type="entry name" value="HisKA"/>
    <property type="match status" value="1"/>
</dbReference>
<dbReference type="InterPro" id="IPR036097">
    <property type="entry name" value="HisK_dim/P_sf"/>
</dbReference>
<dbReference type="InterPro" id="IPR013655">
    <property type="entry name" value="PAS_fold_3"/>
</dbReference>
<sequence length="799" mass="89608">MLATAALRQQKLLDIIGSIPADYTAQEHPVNAVQQLLGQLMELTGSTYGFVGELKKSDTPSQLHTITIINHAPEHSWNFTPALQEVASNGQPLIVPAGDSTPAFIGLPVACQQQVLAIIGLAGNTSGYSADTVTFLQPLLQILGHLHFHALRERETRQLQTDFIRLKSEWDLLMLTLDDILFEMNDQKIFTGIWCSNDSLLFRPREEVIGKTIKEALGEHAGTFDRLTDKLLETGENQEFVYPDIRQGLQNWYQLKLRLIKDKSPAPRRILLMIRNISEIEKKNNSYLQAQSELHRSNQLLGICQQMGKMGGWEFNVATGETYWTREVYELREVPHDYPLTFHSSVEFYHPDDRSVFIAAREALIQHKKPFDLELRHLSAKGKLTWMRTIGRAVFDNQGQLTHFRGIIMDITDKKDTELALTTARDNAQKAAQSRSDFLSVMSHEIRTPLNAIIGIAGILGENPAAEQAEVVRSLEFSAHHLLGLINDILDFSKMEAGKIELENIPFDPEALLTGLMRNYQPMAAGKGIELISRLDHLPATLKGDPVRLSQVLNNLLNNAIKFTSAGSVTLDVRRRNASAGACTLCFAVKDTGVGIVPEMQAKIFDTFVQEDSATTRHHGGTGLGLAITKKLVALHNSNIILESKKNEGTTFRFDISFTIPETARGPMHKKNKHREGYLKNMKLLVVEDNSINIRILELQLKNSGAQIETASNGKLALQKIQQQSFDGIILDLHMPEMNGYETIPHIQQLQPDAFIIVLTADIMPEVTERLARLHVKDMLPKPYAAEDLLEILERHRKT</sequence>
<dbReference type="FunFam" id="3.30.565.10:FF:000010">
    <property type="entry name" value="Sensor histidine kinase RcsC"/>
    <property type="match status" value="1"/>
</dbReference>
<keyword evidence="3 6" id="KW-0597">Phosphoprotein</keyword>
<dbReference type="InterPro" id="IPR005467">
    <property type="entry name" value="His_kinase_dom"/>
</dbReference>
<dbReference type="Gene3D" id="3.30.565.10">
    <property type="entry name" value="Histidine kinase-like ATPase, C-terminal domain"/>
    <property type="match status" value="1"/>
</dbReference>
<dbReference type="PANTHER" id="PTHR43047">
    <property type="entry name" value="TWO-COMPONENT HISTIDINE PROTEIN KINASE"/>
    <property type="match status" value="1"/>
</dbReference>
<dbReference type="InterPro" id="IPR001789">
    <property type="entry name" value="Sig_transdc_resp-reg_receiver"/>
</dbReference>
<dbReference type="GO" id="GO:0000155">
    <property type="term" value="F:phosphorelay sensor kinase activity"/>
    <property type="evidence" value="ECO:0007669"/>
    <property type="project" value="InterPro"/>
</dbReference>
<dbReference type="Pfam" id="PF00512">
    <property type="entry name" value="HisKA"/>
    <property type="match status" value="1"/>
</dbReference>
<dbReference type="SUPFAM" id="SSF55874">
    <property type="entry name" value="ATPase domain of HSP90 chaperone/DNA topoisomerase II/histidine kinase"/>
    <property type="match status" value="1"/>
</dbReference>
<dbReference type="CDD" id="cd00130">
    <property type="entry name" value="PAS"/>
    <property type="match status" value="1"/>
</dbReference>
<dbReference type="InterPro" id="IPR004358">
    <property type="entry name" value="Sig_transdc_His_kin-like_C"/>
</dbReference>
<evidence type="ECO:0000259" key="7">
    <source>
        <dbReference type="PROSITE" id="PS50109"/>
    </source>
</evidence>
<feature type="modified residue" description="4-aspartylphosphate" evidence="6">
    <location>
        <position position="732"/>
    </location>
</feature>
<dbReference type="RefSeq" id="WP_079468525.1">
    <property type="nucleotide sequence ID" value="NZ_FUZZ01000001.1"/>
</dbReference>
<keyword evidence="11" id="KW-1185">Reference proteome</keyword>
<dbReference type="EMBL" id="FUZZ01000001">
    <property type="protein sequence ID" value="SKC98671.1"/>
    <property type="molecule type" value="Genomic_DNA"/>
</dbReference>
<evidence type="ECO:0000259" key="9">
    <source>
        <dbReference type="PROSITE" id="PS50113"/>
    </source>
</evidence>
<evidence type="ECO:0000256" key="3">
    <source>
        <dbReference type="ARBA" id="ARBA00022553"/>
    </source>
</evidence>
<comment type="catalytic activity">
    <reaction evidence="1">
        <text>ATP + protein L-histidine = ADP + protein N-phospho-L-histidine.</text>
        <dbReference type="EC" id="2.7.13.3"/>
    </reaction>
</comment>
<dbReference type="InterPro" id="IPR003661">
    <property type="entry name" value="HisK_dim/P_dom"/>
</dbReference>
<keyword evidence="5" id="KW-0418">Kinase</keyword>
<dbReference type="Proteomes" id="UP000190166">
    <property type="component" value="Unassembled WGS sequence"/>
</dbReference>
<dbReference type="NCBIfam" id="TIGR00229">
    <property type="entry name" value="sensory_box"/>
    <property type="match status" value="1"/>
</dbReference>
<dbReference type="SUPFAM" id="SSF55785">
    <property type="entry name" value="PYP-like sensor domain (PAS domain)"/>
    <property type="match status" value="1"/>
</dbReference>
<accession>A0A1T5NDX7</accession>
<dbReference type="PANTHER" id="PTHR43047:SF64">
    <property type="entry name" value="HISTIDINE KINASE CONTAINING CHEY-HOMOLOGOUS RECEIVER DOMAIN AND PAS DOMAIN-RELATED"/>
    <property type="match status" value="1"/>
</dbReference>
<dbReference type="InterPro" id="IPR003594">
    <property type="entry name" value="HATPase_dom"/>
</dbReference>
<organism evidence="10 11">
    <name type="scientific">Chitinophaga ginsengisegetis</name>
    <dbReference type="NCBI Taxonomy" id="393003"/>
    <lineage>
        <taxon>Bacteria</taxon>
        <taxon>Pseudomonadati</taxon>
        <taxon>Bacteroidota</taxon>
        <taxon>Chitinophagia</taxon>
        <taxon>Chitinophagales</taxon>
        <taxon>Chitinophagaceae</taxon>
        <taxon>Chitinophaga</taxon>
    </lineage>
</organism>
<dbReference type="InterPro" id="IPR035965">
    <property type="entry name" value="PAS-like_dom_sf"/>
</dbReference>
<protein>
    <recommendedName>
        <fullName evidence="2">histidine kinase</fullName>
        <ecNumber evidence="2">2.7.13.3</ecNumber>
    </recommendedName>
</protein>
<evidence type="ECO:0000256" key="6">
    <source>
        <dbReference type="PROSITE-ProRule" id="PRU00169"/>
    </source>
</evidence>
<dbReference type="CDD" id="cd16922">
    <property type="entry name" value="HATPase_EvgS-ArcB-TorS-like"/>
    <property type="match status" value="1"/>
</dbReference>
<dbReference type="PROSITE" id="PS50113">
    <property type="entry name" value="PAC"/>
    <property type="match status" value="1"/>
</dbReference>
<proteinExistence type="predicted"/>
<dbReference type="Pfam" id="PF02518">
    <property type="entry name" value="HATPase_c"/>
    <property type="match status" value="1"/>
</dbReference>
<dbReference type="InterPro" id="IPR001610">
    <property type="entry name" value="PAC"/>
</dbReference>
<dbReference type="CDD" id="cd00082">
    <property type="entry name" value="HisKA"/>
    <property type="match status" value="1"/>
</dbReference>
<dbReference type="SUPFAM" id="SSF52172">
    <property type="entry name" value="CheY-like"/>
    <property type="match status" value="1"/>
</dbReference>
<dbReference type="PROSITE" id="PS50110">
    <property type="entry name" value="RESPONSE_REGULATORY"/>
    <property type="match status" value="1"/>
</dbReference>
<evidence type="ECO:0000313" key="10">
    <source>
        <dbReference type="EMBL" id="SKC98671.1"/>
    </source>
</evidence>
<name>A0A1T5NDX7_9BACT</name>
<dbReference type="EC" id="2.7.13.3" evidence="2"/>
<feature type="domain" description="Histidine kinase" evidence="7">
    <location>
        <begin position="441"/>
        <end position="660"/>
    </location>
</feature>
<dbReference type="CDD" id="cd17546">
    <property type="entry name" value="REC_hyHK_CKI1_RcsC-like"/>
    <property type="match status" value="1"/>
</dbReference>
<evidence type="ECO:0000256" key="2">
    <source>
        <dbReference type="ARBA" id="ARBA00012438"/>
    </source>
</evidence>
<dbReference type="Gene3D" id="3.40.50.2300">
    <property type="match status" value="1"/>
</dbReference>
<evidence type="ECO:0000259" key="8">
    <source>
        <dbReference type="PROSITE" id="PS50110"/>
    </source>
</evidence>
<dbReference type="SUPFAM" id="SSF47384">
    <property type="entry name" value="Homodimeric domain of signal transducing histidine kinase"/>
    <property type="match status" value="1"/>
</dbReference>
<dbReference type="Gene3D" id="1.10.287.130">
    <property type="match status" value="1"/>
</dbReference>
<dbReference type="Pfam" id="PF00072">
    <property type="entry name" value="Response_reg"/>
    <property type="match status" value="1"/>
</dbReference>
<keyword evidence="4" id="KW-0808">Transferase</keyword>